<feature type="transmembrane region" description="Helical" evidence="4">
    <location>
        <begin position="24"/>
        <end position="47"/>
    </location>
</feature>
<keyword evidence="3" id="KW-0663">Pyridoxal phosphate</keyword>
<dbReference type="AlphaFoldDB" id="A5AIP5"/>
<dbReference type="PANTHER" id="PTHR43780:SF2">
    <property type="entry name" value="1-AMINOCYCLOPROPANE-1-CARBOXYLATE DEAMINASE-RELATED"/>
    <property type="match status" value="1"/>
</dbReference>
<keyword evidence="4" id="KW-1133">Transmembrane helix</keyword>
<sequence length="236" mass="26317">MHLGSFNTLMLQDFMCILVELRFALLWLCTLGALYCGVTFYSFMVLVSIRDIYLVKTTYVIKEVTLVFLTRTLYASLEPQSLGFGRCFEFLTGDNAIRVYITYECFVGYIEAIREIEQQLPTGTDEVGFDDIVVACGSGATIAGLSLGSSLSKLNTKVHAFSVCDDPDYFYDYVQDLLDGLQAGVRSHDIVDIQNAKGLGYAINTTEELNFLKEVAVSTGVVLDPVYRLDITFFNP</sequence>
<evidence type="ECO:0000256" key="4">
    <source>
        <dbReference type="SAM" id="Phobius"/>
    </source>
</evidence>
<protein>
    <recommendedName>
        <fullName evidence="6">Tryptophan synthase beta chain-like PALP domain-containing protein</fullName>
    </recommendedName>
</protein>
<keyword evidence="4" id="KW-0472">Membrane</keyword>
<keyword evidence="4" id="KW-0812">Transmembrane</keyword>
<evidence type="ECO:0000313" key="5">
    <source>
        <dbReference type="EMBL" id="CAN60273.1"/>
    </source>
</evidence>
<reference evidence="5" key="1">
    <citation type="journal article" date="2007" name="PLoS ONE">
        <title>The first genome sequence of an elite grapevine cultivar (Pinot noir Vitis vinifera L.): coping with a highly heterozygous genome.</title>
        <authorList>
            <person name="Velasco R."/>
            <person name="Zharkikh A."/>
            <person name="Troggio M."/>
            <person name="Cartwright D.A."/>
            <person name="Cestaro A."/>
            <person name="Pruss D."/>
            <person name="Pindo M."/>
            <person name="FitzGerald L.M."/>
            <person name="Vezzulli S."/>
            <person name="Reid J."/>
            <person name="Malacarne G."/>
            <person name="Iliev D."/>
            <person name="Coppola G."/>
            <person name="Wardell B."/>
            <person name="Micheletti D."/>
            <person name="Macalma T."/>
            <person name="Facci M."/>
            <person name="Mitchell J.T."/>
            <person name="Perazzolli M."/>
            <person name="Eldredge G."/>
            <person name="Gatto P."/>
            <person name="Oyzerski R."/>
            <person name="Moretto M."/>
            <person name="Gutin N."/>
            <person name="Stefanini M."/>
            <person name="Chen Y."/>
            <person name="Segala C."/>
            <person name="Davenport C."/>
            <person name="Dematte L."/>
            <person name="Mraz A."/>
            <person name="Battilana J."/>
            <person name="Stormo K."/>
            <person name="Costa F."/>
            <person name="Tao Q."/>
            <person name="Si-Ammour A."/>
            <person name="Harkins T."/>
            <person name="Lackey A."/>
            <person name="Perbost C."/>
            <person name="Taillon B."/>
            <person name="Stella A."/>
            <person name="Solovyev V."/>
            <person name="Fawcett J.A."/>
            <person name="Sterck L."/>
            <person name="Vandepoele K."/>
            <person name="Grando S.M."/>
            <person name="Toppo S."/>
            <person name="Moser C."/>
            <person name="Lanchbury J."/>
            <person name="Bogden R."/>
            <person name="Skolnick M."/>
            <person name="Sgaramella V."/>
            <person name="Bhatnagar S.K."/>
            <person name="Fontana P."/>
            <person name="Gutin A."/>
            <person name="Van de Peer Y."/>
            <person name="Salamini F."/>
            <person name="Viola R."/>
        </authorList>
    </citation>
    <scope>NUCLEOTIDE SEQUENCE</scope>
</reference>
<dbReference type="EMBL" id="AM427652">
    <property type="protein sequence ID" value="CAN60273.1"/>
    <property type="molecule type" value="Genomic_DNA"/>
</dbReference>
<dbReference type="InterPro" id="IPR027278">
    <property type="entry name" value="ACCD_DCysDesulf"/>
</dbReference>
<name>A5AIP5_VITVI</name>
<comment type="similarity">
    <text evidence="2">Belongs to the ACC deaminase/D-cysteine desulfhydrase family.</text>
</comment>
<evidence type="ECO:0000256" key="3">
    <source>
        <dbReference type="ARBA" id="ARBA00022898"/>
    </source>
</evidence>
<dbReference type="SUPFAM" id="SSF53686">
    <property type="entry name" value="Tryptophan synthase beta subunit-like PLP-dependent enzymes"/>
    <property type="match status" value="1"/>
</dbReference>
<organism evidence="5">
    <name type="scientific">Vitis vinifera</name>
    <name type="common">Grape</name>
    <dbReference type="NCBI Taxonomy" id="29760"/>
    <lineage>
        <taxon>Eukaryota</taxon>
        <taxon>Viridiplantae</taxon>
        <taxon>Streptophyta</taxon>
        <taxon>Embryophyta</taxon>
        <taxon>Tracheophyta</taxon>
        <taxon>Spermatophyta</taxon>
        <taxon>Magnoliopsida</taxon>
        <taxon>eudicotyledons</taxon>
        <taxon>Gunneridae</taxon>
        <taxon>Pentapetalae</taxon>
        <taxon>rosids</taxon>
        <taxon>Vitales</taxon>
        <taxon>Vitaceae</taxon>
        <taxon>Viteae</taxon>
        <taxon>Vitis</taxon>
    </lineage>
</organism>
<dbReference type="InterPro" id="IPR036052">
    <property type="entry name" value="TrpB-like_PALP_sf"/>
</dbReference>
<evidence type="ECO:0008006" key="6">
    <source>
        <dbReference type="Google" id="ProtNLM"/>
    </source>
</evidence>
<dbReference type="ExpressionAtlas" id="A5AIP5">
    <property type="expression patterns" value="baseline and differential"/>
</dbReference>
<dbReference type="PANTHER" id="PTHR43780">
    <property type="entry name" value="1-AMINOCYCLOPROPANE-1-CARBOXYLATE DEAMINASE-RELATED"/>
    <property type="match status" value="1"/>
</dbReference>
<proteinExistence type="inferred from homology"/>
<dbReference type="Gene3D" id="3.40.50.1100">
    <property type="match status" value="1"/>
</dbReference>
<gene>
    <name evidence="5" type="ORF">VITISV_024840</name>
</gene>
<evidence type="ECO:0000256" key="1">
    <source>
        <dbReference type="ARBA" id="ARBA00001933"/>
    </source>
</evidence>
<accession>A5AIP5</accession>
<evidence type="ECO:0000256" key="2">
    <source>
        <dbReference type="ARBA" id="ARBA00008639"/>
    </source>
</evidence>
<dbReference type="GO" id="GO:0016829">
    <property type="term" value="F:lyase activity"/>
    <property type="evidence" value="ECO:0007669"/>
    <property type="project" value="UniProtKB-ARBA"/>
</dbReference>
<comment type="cofactor">
    <cofactor evidence="1">
        <name>pyridoxal 5'-phosphate</name>
        <dbReference type="ChEBI" id="CHEBI:597326"/>
    </cofactor>
</comment>